<organism evidence="1 2">
    <name type="scientific">Inquilinus ginsengisoli</name>
    <dbReference type="NCBI Taxonomy" id="363840"/>
    <lineage>
        <taxon>Bacteria</taxon>
        <taxon>Pseudomonadati</taxon>
        <taxon>Pseudomonadota</taxon>
        <taxon>Alphaproteobacteria</taxon>
        <taxon>Rhodospirillales</taxon>
        <taxon>Rhodospirillaceae</taxon>
        <taxon>Inquilinus</taxon>
    </lineage>
</organism>
<evidence type="ECO:0000313" key="1">
    <source>
        <dbReference type="EMBL" id="MDR6292958.1"/>
    </source>
</evidence>
<comment type="caution">
    <text evidence="1">The sequence shown here is derived from an EMBL/GenBank/DDBJ whole genome shotgun (WGS) entry which is preliminary data.</text>
</comment>
<sequence length="106" mass="11302">MCGVCGVLGGEEHWTAESARPEVFGAARTRRAERLHRAAAANRILGLYGLRLDDWQGSAFVLSGATGRREIVDALPAVWAAAAQMLGRPIDPLDPALLARIGEGPR</sequence>
<evidence type="ECO:0000313" key="2">
    <source>
        <dbReference type="Proteomes" id="UP001262410"/>
    </source>
</evidence>
<reference evidence="1 2" key="1">
    <citation type="submission" date="2023-07" db="EMBL/GenBank/DDBJ databases">
        <title>Sorghum-associated microbial communities from plants grown in Nebraska, USA.</title>
        <authorList>
            <person name="Schachtman D."/>
        </authorList>
    </citation>
    <scope>NUCLEOTIDE SEQUENCE [LARGE SCALE GENOMIC DNA]</scope>
    <source>
        <strain evidence="1 2">584</strain>
    </source>
</reference>
<dbReference type="Proteomes" id="UP001262410">
    <property type="component" value="Unassembled WGS sequence"/>
</dbReference>
<proteinExistence type="predicted"/>
<dbReference type="RefSeq" id="WP_309799509.1">
    <property type="nucleotide sequence ID" value="NZ_JAVDPW010000010.1"/>
</dbReference>
<gene>
    <name evidence="1" type="ORF">E9232_005503</name>
</gene>
<evidence type="ECO:0008006" key="3">
    <source>
        <dbReference type="Google" id="ProtNLM"/>
    </source>
</evidence>
<name>A0ABU1JXD0_9PROT</name>
<accession>A0ABU1JXD0</accession>
<keyword evidence="2" id="KW-1185">Reference proteome</keyword>
<dbReference type="EMBL" id="JAVDPW010000010">
    <property type="protein sequence ID" value="MDR6292958.1"/>
    <property type="molecule type" value="Genomic_DNA"/>
</dbReference>
<protein>
    <recommendedName>
        <fullName evidence="3">Glutamine amidotransferase type-2 domain-containing protein</fullName>
    </recommendedName>
</protein>